<evidence type="ECO:0000313" key="5">
    <source>
        <dbReference type="EMBL" id="GLR68904.1"/>
    </source>
</evidence>
<keyword evidence="1" id="KW-0813">Transport</keyword>
<organism evidence="5 6">
    <name type="scientific">Acidocella aquatica</name>
    <dbReference type="NCBI Taxonomy" id="1922313"/>
    <lineage>
        <taxon>Bacteria</taxon>
        <taxon>Pseudomonadati</taxon>
        <taxon>Pseudomonadota</taxon>
        <taxon>Alphaproteobacteria</taxon>
        <taxon>Acetobacterales</taxon>
        <taxon>Acidocellaceae</taxon>
        <taxon>Acidocella</taxon>
    </lineage>
</organism>
<dbReference type="InterPro" id="IPR001486">
    <property type="entry name" value="Hemoglobin_trunc"/>
</dbReference>
<evidence type="ECO:0000256" key="1">
    <source>
        <dbReference type="ARBA" id="ARBA00022448"/>
    </source>
</evidence>
<dbReference type="Gene3D" id="1.10.490.10">
    <property type="entry name" value="Globins"/>
    <property type="match status" value="1"/>
</dbReference>
<dbReference type="CDD" id="cd14773">
    <property type="entry name" value="TrHb2_PhHbO-like_O"/>
    <property type="match status" value="1"/>
</dbReference>
<dbReference type="InterPro" id="IPR009050">
    <property type="entry name" value="Globin-like_sf"/>
</dbReference>
<accession>A0ABQ6A8T3</accession>
<evidence type="ECO:0000313" key="6">
    <source>
        <dbReference type="Proteomes" id="UP001156641"/>
    </source>
</evidence>
<dbReference type="SUPFAM" id="SSF46458">
    <property type="entry name" value="Globin-like"/>
    <property type="match status" value="1"/>
</dbReference>
<comment type="caution">
    <text evidence="5">The sequence shown here is derived from an EMBL/GenBank/DDBJ whole genome shotgun (WGS) entry which is preliminary data.</text>
</comment>
<evidence type="ECO:0000256" key="3">
    <source>
        <dbReference type="ARBA" id="ARBA00022723"/>
    </source>
</evidence>
<dbReference type="InterPro" id="IPR012292">
    <property type="entry name" value="Globin/Proto"/>
</dbReference>
<evidence type="ECO:0000256" key="4">
    <source>
        <dbReference type="ARBA" id="ARBA00023004"/>
    </source>
</evidence>
<name>A0ABQ6A8T3_9PROT</name>
<sequence length="138" mass="15161">MTATSTAQAPAETQKTTPFEMIGGVEPIRRVVDAFYDLLESDPQYAELRAMHAPDMTPMREALTGFFTGWMGGSREWFTAQGGFCVMTRHSKMPITGKTAKQWSDALRAALVVAKVEPGFAEQMDQILTRLAAGMVRG</sequence>
<keyword evidence="2" id="KW-0349">Heme</keyword>
<gene>
    <name evidence="5" type="ORF">GCM10010909_35860</name>
</gene>
<proteinExistence type="predicted"/>
<keyword evidence="4" id="KW-0408">Iron</keyword>
<keyword evidence="3" id="KW-0479">Metal-binding</keyword>
<protein>
    <recommendedName>
        <fullName evidence="7">Globin</fullName>
    </recommendedName>
</protein>
<reference evidence="6" key="1">
    <citation type="journal article" date="2019" name="Int. J. Syst. Evol. Microbiol.">
        <title>The Global Catalogue of Microorganisms (GCM) 10K type strain sequencing project: providing services to taxonomists for standard genome sequencing and annotation.</title>
        <authorList>
            <consortium name="The Broad Institute Genomics Platform"/>
            <consortium name="The Broad Institute Genome Sequencing Center for Infectious Disease"/>
            <person name="Wu L."/>
            <person name="Ma J."/>
        </authorList>
    </citation>
    <scope>NUCLEOTIDE SEQUENCE [LARGE SCALE GENOMIC DNA]</scope>
    <source>
        <strain evidence="6">NBRC 112502</strain>
    </source>
</reference>
<evidence type="ECO:0008006" key="7">
    <source>
        <dbReference type="Google" id="ProtNLM"/>
    </source>
</evidence>
<dbReference type="EMBL" id="BSOS01000099">
    <property type="protein sequence ID" value="GLR68904.1"/>
    <property type="molecule type" value="Genomic_DNA"/>
</dbReference>
<dbReference type="Proteomes" id="UP001156641">
    <property type="component" value="Unassembled WGS sequence"/>
</dbReference>
<keyword evidence="6" id="KW-1185">Reference proteome</keyword>
<dbReference type="Pfam" id="PF01152">
    <property type="entry name" value="Bac_globin"/>
    <property type="match status" value="1"/>
</dbReference>
<evidence type="ECO:0000256" key="2">
    <source>
        <dbReference type="ARBA" id="ARBA00022617"/>
    </source>
</evidence>
<dbReference type="RefSeq" id="WP_284259765.1">
    <property type="nucleotide sequence ID" value="NZ_BSOS01000099.1"/>
</dbReference>